<protein>
    <recommendedName>
        <fullName evidence="4">Tetratricopeptide repeat protein</fullName>
    </recommendedName>
</protein>
<dbReference type="AlphaFoldDB" id="A0A5E4UET9"/>
<gene>
    <name evidence="2" type="ORF">PAQ31011_01958</name>
</gene>
<keyword evidence="3" id="KW-1185">Reference proteome</keyword>
<dbReference type="RefSeq" id="WP_150575582.1">
    <property type="nucleotide sequence ID" value="NZ_CABPSN010000002.1"/>
</dbReference>
<dbReference type="InterPro" id="IPR011990">
    <property type="entry name" value="TPR-like_helical_dom_sf"/>
</dbReference>
<reference evidence="2 3" key="1">
    <citation type="submission" date="2019-08" db="EMBL/GenBank/DDBJ databases">
        <authorList>
            <person name="Peeters C."/>
        </authorList>
    </citation>
    <scope>NUCLEOTIDE SEQUENCE [LARGE SCALE GENOMIC DNA]</scope>
    <source>
        <strain evidence="2 3">LMG 31011</strain>
    </source>
</reference>
<organism evidence="2 3">
    <name type="scientific">Pandoraea aquatica</name>
    <dbReference type="NCBI Taxonomy" id="2508290"/>
    <lineage>
        <taxon>Bacteria</taxon>
        <taxon>Pseudomonadati</taxon>
        <taxon>Pseudomonadota</taxon>
        <taxon>Betaproteobacteria</taxon>
        <taxon>Burkholderiales</taxon>
        <taxon>Burkholderiaceae</taxon>
        <taxon>Pandoraea</taxon>
    </lineage>
</organism>
<proteinExistence type="predicted"/>
<evidence type="ECO:0000313" key="3">
    <source>
        <dbReference type="Proteomes" id="UP000366819"/>
    </source>
</evidence>
<evidence type="ECO:0000313" key="2">
    <source>
        <dbReference type="EMBL" id="VVD97374.1"/>
    </source>
</evidence>
<dbReference type="SUPFAM" id="SSF48452">
    <property type="entry name" value="TPR-like"/>
    <property type="match status" value="1"/>
</dbReference>
<name>A0A5E4UET9_9BURK</name>
<accession>A0A5E4UET9</accession>
<evidence type="ECO:0000256" key="1">
    <source>
        <dbReference type="SAM" id="MobiDB-lite"/>
    </source>
</evidence>
<feature type="region of interest" description="Disordered" evidence="1">
    <location>
        <begin position="394"/>
        <end position="416"/>
    </location>
</feature>
<dbReference type="Proteomes" id="UP000366819">
    <property type="component" value="Unassembled WGS sequence"/>
</dbReference>
<dbReference type="EMBL" id="CABPSN010000002">
    <property type="protein sequence ID" value="VVD97374.1"/>
    <property type="molecule type" value="Genomic_DNA"/>
</dbReference>
<sequence length="416" mass="46439">MEAINASASPLLPSSSSLELSRRRQRVLERFNEQARNVVFPSEREFTVFLHEFTRTGLQLAPCLRASDPEKSEALRHRAICHIATFPGGRVFLTEAGLFHEVESAALSLWQEFSLDARQIMLDDATLSSVGCIVVNLPDCGIRMPLGAPCFSNSDGALSGEACARLLLSRDARRLTLLHRFVLSRSVAALGRDDRDIVIAWTVLLRHATDGARIGAFLPSLEDMIDLFSAYGHLNHWANDQSQESRNLQALLLVQSAEDFGAADVEMNPGFIWRDIAFYWASVGDREKERDALASASVFFDELARRCPLLPGAGPRRRRLRELALITAQQAADMPAIIEASKHLFLVYREQGRWDEALRVADRLIEIARQYKLNKDLETWTELRAKTEALKSGIPELFTPHAPKAGDGPPPPPHRT</sequence>
<dbReference type="OrthoDB" id="8934917at2"/>
<evidence type="ECO:0008006" key="4">
    <source>
        <dbReference type="Google" id="ProtNLM"/>
    </source>
</evidence>